<dbReference type="AlphaFoldDB" id="A0AAV2I7R0"/>
<dbReference type="EMBL" id="CAXITT010000442">
    <property type="protein sequence ID" value="CAL1541598.1"/>
    <property type="molecule type" value="Genomic_DNA"/>
</dbReference>
<evidence type="ECO:0000313" key="2">
    <source>
        <dbReference type="Proteomes" id="UP001497497"/>
    </source>
</evidence>
<gene>
    <name evidence="1" type="ORF">GSLYS_00015204001</name>
</gene>
<organism evidence="1 2">
    <name type="scientific">Lymnaea stagnalis</name>
    <name type="common">Great pond snail</name>
    <name type="synonym">Helix stagnalis</name>
    <dbReference type="NCBI Taxonomy" id="6523"/>
    <lineage>
        <taxon>Eukaryota</taxon>
        <taxon>Metazoa</taxon>
        <taxon>Spiralia</taxon>
        <taxon>Lophotrochozoa</taxon>
        <taxon>Mollusca</taxon>
        <taxon>Gastropoda</taxon>
        <taxon>Heterobranchia</taxon>
        <taxon>Euthyneura</taxon>
        <taxon>Panpulmonata</taxon>
        <taxon>Hygrophila</taxon>
        <taxon>Lymnaeoidea</taxon>
        <taxon>Lymnaeidae</taxon>
        <taxon>Lymnaea</taxon>
    </lineage>
</organism>
<sequence>QRPKPDEGVCGNFIKVRDCKKPPGVVSPVTRTCNKLNTLDSIIMEIQANSECQIPSKTQLVMAREKFDEPLLRDATDVSNDLNQLNSVKLPDKIDREIIDEDENSHNA</sequence>
<name>A0AAV2I7R0_LYMST</name>
<proteinExistence type="predicted"/>
<dbReference type="Proteomes" id="UP001497497">
    <property type="component" value="Unassembled WGS sequence"/>
</dbReference>
<protein>
    <submittedName>
        <fullName evidence="1">Uncharacterized protein</fullName>
    </submittedName>
</protein>
<comment type="caution">
    <text evidence="1">The sequence shown here is derived from an EMBL/GenBank/DDBJ whole genome shotgun (WGS) entry which is preliminary data.</text>
</comment>
<reference evidence="1 2" key="1">
    <citation type="submission" date="2024-04" db="EMBL/GenBank/DDBJ databases">
        <authorList>
            <consortium name="Genoscope - CEA"/>
            <person name="William W."/>
        </authorList>
    </citation>
    <scope>NUCLEOTIDE SEQUENCE [LARGE SCALE GENOMIC DNA]</scope>
</reference>
<accession>A0AAV2I7R0</accession>
<keyword evidence="2" id="KW-1185">Reference proteome</keyword>
<feature type="non-terminal residue" evidence="1">
    <location>
        <position position="1"/>
    </location>
</feature>
<evidence type="ECO:0000313" key="1">
    <source>
        <dbReference type="EMBL" id="CAL1541598.1"/>
    </source>
</evidence>
<feature type="non-terminal residue" evidence="1">
    <location>
        <position position="108"/>
    </location>
</feature>